<organism evidence="5 6">
    <name type="scientific">Streptomyces varsoviensis</name>
    <dbReference type="NCBI Taxonomy" id="67373"/>
    <lineage>
        <taxon>Bacteria</taxon>
        <taxon>Bacillati</taxon>
        <taxon>Actinomycetota</taxon>
        <taxon>Actinomycetes</taxon>
        <taxon>Kitasatosporales</taxon>
        <taxon>Streptomycetaceae</taxon>
        <taxon>Streptomyces</taxon>
    </lineage>
</organism>
<evidence type="ECO:0000256" key="1">
    <source>
        <dbReference type="ARBA" id="ARBA00009437"/>
    </source>
</evidence>
<accession>A0ABR5J3B8</accession>
<dbReference type="InterPro" id="IPR005119">
    <property type="entry name" value="LysR_subst-bd"/>
</dbReference>
<reference evidence="5 6" key="1">
    <citation type="submission" date="2015-07" db="EMBL/GenBank/DDBJ databases">
        <authorList>
            <person name="Ju K.-S."/>
            <person name="Doroghazi J.R."/>
            <person name="Metcalf W.W."/>
        </authorList>
    </citation>
    <scope>NUCLEOTIDE SEQUENCE [LARGE SCALE GENOMIC DNA]</scope>
    <source>
        <strain evidence="5 6">NRRL B-3589</strain>
    </source>
</reference>
<name>A0ABR5J3B8_9ACTN</name>
<dbReference type="EMBL" id="LGUT01001990">
    <property type="protein sequence ID" value="KOG87868.1"/>
    <property type="molecule type" value="Genomic_DNA"/>
</dbReference>
<evidence type="ECO:0000313" key="6">
    <source>
        <dbReference type="Proteomes" id="UP000037020"/>
    </source>
</evidence>
<keyword evidence="6" id="KW-1185">Reference proteome</keyword>
<dbReference type="PANTHER" id="PTHR30126:SF39">
    <property type="entry name" value="HTH-TYPE TRANSCRIPTIONAL REGULATOR CYSL"/>
    <property type="match status" value="1"/>
</dbReference>
<gene>
    <name evidence="5" type="ORF">ADK38_23010</name>
</gene>
<evidence type="ECO:0000259" key="4">
    <source>
        <dbReference type="Pfam" id="PF03466"/>
    </source>
</evidence>
<feature type="domain" description="LysR substrate-binding" evidence="4">
    <location>
        <begin position="2"/>
        <end position="118"/>
    </location>
</feature>
<dbReference type="PANTHER" id="PTHR30126">
    <property type="entry name" value="HTH-TYPE TRANSCRIPTIONAL REGULATOR"/>
    <property type="match status" value="1"/>
</dbReference>
<comment type="caution">
    <text evidence="5">The sequence shown here is derived from an EMBL/GenBank/DDBJ whole genome shotgun (WGS) entry which is preliminary data.</text>
</comment>
<proteinExistence type="inferred from homology"/>
<evidence type="ECO:0000256" key="3">
    <source>
        <dbReference type="ARBA" id="ARBA00023163"/>
    </source>
</evidence>
<dbReference type="Gene3D" id="3.40.190.10">
    <property type="entry name" value="Periplasmic binding protein-like II"/>
    <property type="match status" value="1"/>
</dbReference>
<sequence length="123" mass="12718">THPWARRRAPLDPAELAATPLLLRERGSGTRQVLDAALAAHGGLTAPLLELASTTAVKAAVVSGAGPSVLSELALGEELAARRLVQIPVEAVRLGRDLRAVWPTGQRPAGPARDLLGLTRGSG</sequence>
<dbReference type="Pfam" id="PF03466">
    <property type="entry name" value="LysR_substrate"/>
    <property type="match status" value="1"/>
</dbReference>
<keyword evidence="2" id="KW-0805">Transcription regulation</keyword>
<dbReference type="Proteomes" id="UP000037020">
    <property type="component" value="Unassembled WGS sequence"/>
</dbReference>
<evidence type="ECO:0000313" key="5">
    <source>
        <dbReference type="EMBL" id="KOG87868.1"/>
    </source>
</evidence>
<feature type="non-terminal residue" evidence="5">
    <location>
        <position position="1"/>
    </location>
</feature>
<comment type="similarity">
    <text evidence="1">Belongs to the LysR transcriptional regulatory family.</text>
</comment>
<protein>
    <submittedName>
        <fullName evidence="5">LysR family transcriptional regulator</fullName>
    </submittedName>
</protein>
<dbReference type="SUPFAM" id="SSF53850">
    <property type="entry name" value="Periplasmic binding protein-like II"/>
    <property type="match status" value="1"/>
</dbReference>
<keyword evidence="3" id="KW-0804">Transcription</keyword>
<evidence type="ECO:0000256" key="2">
    <source>
        <dbReference type="ARBA" id="ARBA00023015"/>
    </source>
</evidence>